<proteinExistence type="predicted"/>
<dbReference type="PANTHER" id="PTHR44329:SF214">
    <property type="entry name" value="PROTEIN KINASE DOMAIN-CONTAINING PROTEIN"/>
    <property type="match status" value="1"/>
</dbReference>
<dbReference type="Pfam" id="PF00069">
    <property type="entry name" value="Pkinase"/>
    <property type="match status" value="1"/>
</dbReference>
<sequence length="96" mass="10328">MTAGMGTSLWMAPEVMLGERYDIKADMFSFGVVLSELDVHTLPYAQEKKRSLDSGGRVLADATLLQRVAAGTVRVEFSEANLSSITELGCACVLPC</sequence>
<accession>A0A6G0S9Q7</accession>
<dbReference type="PANTHER" id="PTHR44329">
    <property type="entry name" value="SERINE/THREONINE-PROTEIN KINASE TNNI3K-RELATED"/>
    <property type="match status" value="1"/>
</dbReference>
<dbReference type="GO" id="GO:0005524">
    <property type="term" value="F:ATP binding"/>
    <property type="evidence" value="ECO:0007669"/>
    <property type="project" value="InterPro"/>
</dbReference>
<dbReference type="InterPro" id="IPR011009">
    <property type="entry name" value="Kinase-like_dom_sf"/>
</dbReference>
<dbReference type="EMBL" id="QXFY01000187">
    <property type="protein sequence ID" value="KAE9353055.1"/>
    <property type="molecule type" value="Genomic_DNA"/>
</dbReference>
<evidence type="ECO:0000313" key="2">
    <source>
        <dbReference type="EMBL" id="KAE9353055.1"/>
    </source>
</evidence>
<feature type="domain" description="Protein kinase" evidence="1">
    <location>
        <begin position="1"/>
        <end position="96"/>
    </location>
</feature>
<dbReference type="AlphaFoldDB" id="A0A6G0S9Q7"/>
<dbReference type="SUPFAM" id="SSF56112">
    <property type="entry name" value="Protein kinase-like (PK-like)"/>
    <property type="match status" value="1"/>
</dbReference>
<name>A0A6G0S9Q7_9STRA</name>
<reference evidence="2 3" key="1">
    <citation type="submission" date="2018-09" db="EMBL/GenBank/DDBJ databases">
        <title>Genomic investigation of the strawberry pathogen Phytophthora fragariae indicates pathogenicity is determined by transcriptional variation in three key races.</title>
        <authorList>
            <person name="Adams T.M."/>
            <person name="Armitage A.D."/>
            <person name="Sobczyk M.K."/>
            <person name="Bates H.J."/>
            <person name="Dunwell J.M."/>
            <person name="Nellist C.F."/>
            <person name="Harrison R.J."/>
        </authorList>
    </citation>
    <scope>NUCLEOTIDE SEQUENCE [LARGE SCALE GENOMIC DNA]</scope>
    <source>
        <strain evidence="2 3">NOV-77</strain>
    </source>
</reference>
<dbReference type="Gene3D" id="1.10.510.10">
    <property type="entry name" value="Transferase(Phosphotransferase) domain 1"/>
    <property type="match status" value="1"/>
</dbReference>
<organism evidence="2 3">
    <name type="scientific">Phytophthora fragariae</name>
    <dbReference type="NCBI Taxonomy" id="53985"/>
    <lineage>
        <taxon>Eukaryota</taxon>
        <taxon>Sar</taxon>
        <taxon>Stramenopiles</taxon>
        <taxon>Oomycota</taxon>
        <taxon>Peronosporomycetes</taxon>
        <taxon>Peronosporales</taxon>
        <taxon>Peronosporaceae</taxon>
        <taxon>Phytophthora</taxon>
    </lineage>
</organism>
<dbReference type="GO" id="GO:0004674">
    <property type="term" value="F:protein serine/threonine kinase activity"/>
    <property type="evidence" value="ECO:0007669"/>
    <property type="project" value="TreeGrafter"/>
</dbReference>
<dbReference type="InterPro" id="IPR000719">
    <property type="entry name" value="Prot_kinase_dom"/>
</dbReference>
<comment type="caution">
    <text evidence="2">The sequence shown here is derived from an EMBL/GenBank/DDBJ whole genome shotgun (WGS) entry which is preliminary data.</text>
</comment>
<gene>
    <name evidence="2" type="ORF">PF008_g5171</name>
</gene>
<protein>
    <recommendedName>
        <fullName evidence="1">Protein kinase domain-containing protein</fullName>
    </recommendedName>
</protein>
<dbReference type="Proteomes" id="UP000486351">
    <property type="component" value="Unassembled WGS sequence"/>
</dbReference>
<dbReference type="InterPro" id="IPR051681">
    <property type="entry name" value="Ser/Thr_Kinases-Pseudokinases"/>
</dbReference>
<evidence type="ECO:0000259" key="1">
    <source>
        <dbReference type="PROSITE" id="PS50011"/>
    </source>
</evidence>
<dbReference type="PROSITE" id="PS50011">
    <property type="entry name" value="PROTEIN_KINASE_DOM"/>
    <property type="match status" value="1"/>
</dbReference>
<evidence type="ECO:0000313" key="3">
    <source>
        <dbReference type="Proteomes" id="UP000486351"/>
    </source>
</evidence>